<gene>
    <name evidence="9" type="ORF">DICPUDRAFT_31883</name>
</gene>
<dbReference type="PANTHER" id="PTHR43806">
    <property type="entry name" value="PEPTIDASE S8"/>
    <property type="match status" value="1"/>
</dbReference>
<dbReference type="FunCoup" id="F0ZI19">
    <property type="interactions" value="29"/>
</dbReference>
<dbReference type="STRING" id="5786.F0ZI19"/>
<dbReference type="EMBL" id="GL871027">
    <property type="protein sequence ID" value="EGC36434.1"/>
    <property type="molecule type" value="Genomic_DNA"/>
</dbReference>
<dbReference type="PROSITE" id="PS00138">
    <property type="entry name" value="SUBTILASE_SER"/>
    <property type="match status" value="1"/>
</dbReference>
<dbReference type="RefSeq" id="XP_003287067.1">
    <property type="nucleotide sequence ID" value="XM_003287019.1"/>
</dbReference>
<dbReference type="GO" id="GO:0006508">
    <property type="term" value="P:proteolysis"/>
    <property type="evidence" value="ECO:0007669"/>
    <property type="project" value="UniProtKB-KW"/>
</dbReference>
<dbReference type="PRINTS" id="PR00723">
    <property type="entry name" value="SUBTILISIN"/>
</dbReference>
<dbReference type="InterPro" id="IPR036852">
    <property type="entry name" value="Peptidase_S8/S53_dom_sf"/>
</dbReference>
<dbReference type="KEGG" id="dpp:DICPUDRAFT_31883"/>
<dbReference type="InterPro" id="IPR000209">
    <property type="entry name" value="Peptidase_S8/S53_dom"/>
</dbReference>
<accession>F0ZI19</accession>
<keyword evidence="10" id="KW-1185">Reference proteome</keyword>
<feature type="signal peptide" evidence="7">
    <location>
        <begin position="1"/>
        <end position="20"/>
    </location>
</feature>
<evidence type="ECO:0000256" key="5">
    <source>
        <dbReference type="PIRSR" id="PIRSR615500-1"/>
    </source>
</evidence>
<dbReference type="InterPro" id="IPR023828">
    <property type="entry name" value="Peptidase_S8_Ser-AS"/>
</dbReference>
<evidence type="ECO:0000313" key="10">
    <source>
        <dbReference type="Proteomes" id="UP000001064"/>
    </source>
</evidence>
<dbReference type="PROSITE" id="PS51892">
    <property type="entry name" value="SUBTILASE"/>
    <property type="match status" value="1"/>
</dbReference>
<dbReference type="InterPro" id="IPR015500">
    <property type="entry name" value="Peptidase_S8_subtilisin-rel"/>
</dbReference>
<evidence type="ECO:0000259" key="8">
    <source>
        <dbReference type="Pfam" id="PF00082"/>
    </source>
</evidence>
<name>F0ZI19_DICPU</name>
<feature type="domain" description="Peptidase S8/S53" evidence="8">
    <location>
        <begin position="242"/>
        <end position="510"/>
    </location>
</feature>
<keyword evidence="4 6" id="KW-0720">Serine protease</keyword>
<dbReference type="FunFam" id="3.40.50.200:FF:000030">
    <property type="entry name" value="Uncharacterized protein"/>
    <property type="match status" value="1"/>
</dbReference>
<evidence type="ECO:0000256" key="3">
    <source>
        <dbReference type="ARBA" id="ARBA00022801"/>
    </source>
</evidence>
<feature type="active site" description="Charge relay system" evidence="5 6">
    <location>
        <position position="464"/>
    </location>
</feature>
<evidence type="ECO:0000256" key="1">
    <source>
        <dbReference type="ARBA" id="ARBA00011073"/>
    </source>
</evidence>
<keyword evidence="7" id="KW-0732">Signal</keyword>
<evidence type="ECO:0000256" key="2">
    <source>
        <dbReference type="ARBA" id="ARBA00022670"/>
    </source>
</evidence>
<dbReference type="Pfam" id="PF00082">
    <property type="entry name" value="Peptidase_S8"/>
    <property type="match status" value="1"/>
</dbReference>
<organism evidence="9 10">
    <name type="scientific">Dictyostelium purpureum</name>
    <name type="common">Slime mold</name>
    <dbReference type="NCBI Taxonomy" id="5786"/>
    <lineage>
        <taxon>Eukaryota</taxon>
        <taxon>Amoebozoa</taxon>
        <taxon>Evosea</taxon>
        <taxon>Eumycetozoa</taxon>
        <taxon>Dictyostelia</taxon>
        <taxon>Dictyosteliales</taxon>
        <taxon>Dictyosteliaceae</taxon>
        <taxon>Dictyostelium</taxon>
    </lineage>
</organism>
<dbReference type="InterPro" id="IPR050131">
    <property type="entry name" value="Peptidase_S8_subtilisin-like"/>
</dbReference>
<dbReference type="GeneID" id="10500618"/>
<feature type="active site" description="Charge relay system" evidence="5 6">
    <location>
        <position position="293"/>
    </location>
</feature>
<proteinExistence type="inferred from homology"/>
<evidence type="ECO:0000256" key="6">
    <source>
        <dbReference type="PROSITE-ProRule" id="PRU01240"/>
    </source>
</evidence>
<feature type="chain" id="PRO_5003265141" description="Peptidase S8/S53 domain-containing protein" evidence="7">
    <location>
        <begin position="21"/>
        <end position="606"/>
    </location>
</feature>
<dbReference type="OrthoDB" id="19801at2759"/>
<dbReference type="InParanoid" id="F0ZI19"/>
<dbReference type="VEuPathDB" id="AmoebaDB:DICPUDRAFT_31883"/>
<dbReference type="OMA" id="WGHIIAP"/>
<evidence type="ECO:0000256" key="7">
    <source>
        <dbReference type="SAM" id="SignalP"/>
    </source>
</evidence>
<evidence type="ECO:0000313" key="9">
    <source>
        <dbReference type="EMBL" id="EGC36434.1"/>
    </source>
</evidence>
<keyword evidence="2 6" id="KW-0645">Protease</keyword>
<dbReference type="GO" id="GO:0004252">
    <property type="term" value="F:serine-type endopeptidase activity"/>
    <property type="evidence" value="ECO:0000318"/>
    <property type="project" value="GO_Central"/>
</dbReference>
<dbReference type="Gene3D" id="3.40.50.200">
    <property type="entry name" value="Peptidase S8/S53 domain"/>
    <property type="match status" value="1"/>
</dbReference>
<reference evidence="10" key="1">
    <citation type="journal article" date="2011" name="Genome Biol.">
        <title>Comparative genomics of the social amoebae Dictyostelium discoideum and Dictyostelium purpureum.</title>
        <authorList>
            <consortium name="US DOE Joint Genome Institute (JGI-PGF)"/>
            <person name="Sucgang R."/>
            <person name="Kuo A."/>
            <person name="Tian X."/>
            <person name="Salerno W."/>
            <person name="Parikh A."/>
            <person name="Feasley C.L."/>
            <person name="Dalin E."/>
            <person name="Tu H."/>
            <person name="Huang E."/>
            <person name="Barry K."/>
            <person name="Lindquist E."/>
            <person name="Shapiro H."/>
            <person name="Bruce D."/>
            <person name="Schmutz J."/>
            <person name="Salamov A."/>
            <person name="Fey P."/>
            <person name="Gaudet P."/>
            <person name="Anjard C."/>
            <person name="Babu M.M."/>
            <person name="Basu S."/>
            <person name="Bushmanova Y."/>
            <person name="van der Wel H."/>
            <person name="Katoh-Kurasawa M."/>
            <person name="Dinh C."/>
            <person name="Coutinho P.M."/>
            <person name="Saito T."/>
            <person name="Elias M."/>
            <person name="Schaap P."/>
            <person name="Kay R.R."/>
            <person name="Henrissat B."/>
            <person name="Eichinger L."/>
            <person name="Rivero F."/>
            <person name="Putnam N.H."/>
            <person name="West C.M."/>
            <person name="Loomis W.F."/>
            <person name="Chisholm R.L."/>
            <person name="Shaulsky G."/>
            <person name="Strassmann J.E."/>
            <person name="Queller D.C."/>
            <person name="Kuspa A."/>
            <person name="Grigoriev I.V."/>
        </authorList>
    </citation>
    <scope>NUCLEOTIDE SEQUENCE [LARGE SCALE GENOMIC DNA]</scope>
    <source>
        <strain evidence="10">QSDP1</strain>
    </source>
</reference>
<dbReference type="PANTHER" id="PTHR43806:SF61">
    <property type="entry name" value="PEPTIDASE S8_S53 DOMAIN-CONTAINING PROTEIN"/>
    <property type="match status" value="1"/>
</dbReference>
<comment type="similarity">
    <text evidence="1 6">Belongs to the peptidase S8 family.</text>
</comment>
<dbReference type="eggNOG" id="KOG4266">
    <property type="taxonomic scope" value="Eukaryota"/>
</dbReference>
<dbReference type="SUPFAM" id="SSF52743">
    <property type="entry name" value="Subtilisin-like"/>
    <property type="match status" value="1"/>
</dbReference>
<dbReference type="Proteomes" id="UP000001064">
    <property type="component" value="Unassembled WGS sequence"/>
</dbReference>
<dbReference type="CDD" id="cd07493">
    <property type="entry name" value="Peptidases_S8_9"/>
    <property type="match status" value="1"/>
</dbReference>
<evidence type="ECO:0000256" key="4">
    <source>
        <dbReference type="ARBA" id="ARBA00022825"/>
    </source>
</evidence>
<feature type="active site" description="Charge relay system" evidence="5 6">
    <location>
        <position position="251"/>
    </location>
</feature>
<dbReference type="AlphaFoldDB" id="F0ZI19"/>
<sequence length="606" mass="67728">MKIYLFILIALILFINNTNCNNNKISKNIYKHIDNNNENNIKLWVFFNLKNKNHTDILQQQNNKIIYNKIKKIANIKTESINRRKKRLNNNNNNSNNNNFIDENDLPVSDEYINEVLNCNNNKETIIELKYKSKWLNSISINIKSKSTIELNNILDCINKKSFVDHIDLVRKYKKNNPIVYKELNNYNNNNYINSDNSNSNSNNSNSNLLKVNYDINFYGYSYDSIKQVGIDQLQAEGDYNGDGIRILILDSGFNKSHEVFQNMKIAGEYNFVDNIADTGNTYDPVYDDPLKHGTATLSVLGGYKPGVLVGAAYRASYLLAKTEDVRSESPIEEDNFIAAIEWGEQLGADLLSASLGYLSWVDYFDMDGKTNRITKVADIAVTKGMVCIISAGNEGETGISEPADDSDVISVGAVDIKGDRTFFSSVGPSADGRVKPDVMALGKNVAAAFVHSQNNYMTLDGTSFSCPLVAGIAALLMQAHPNWSANQIKQALLKTSSKSSNPDQYMGHGIVDAYKAYKYNPIIENCFIGGCSGRGTCCFGVCKCAPAYYGVNCEYKRIECGQRCTNDFESVCQINNLGKSYTCLSKNSKNLVFNQNDNQLPICKI</sequence>
<keyword evidence="3 6" id="KW-0378">Hydrolase</keyword>
<protein>
    <recommendedName>
        <fullName evidence="8">Peptidase S8/S53 domain-containing protein</fullName>
    </recommendedName>
</protein>